<dbReference type="InterPro" id="IPR058240">
    <property type="entry name" value="rSAM_sf"/>
</dbReference>
<dbReference type="GO" id="GO:0051536">
    <property type="term" value="F:iron-sulfur cluster binding"/>
    <property type="evidence" value="ECO:0007669"/>
    <property type="project" value="UniProtKB-KW"/>
</dbReference>
<keyword evidence="6" id="KW-0411">Iron-sulfur</keyword>
<dbReference type="PANTHER" id="PTHR11228">
    <property type="entry name" value="RADICAL SAM DOMAIN PROTEIN"/>
    <property type="match status" value="1"/>
</dbReference>
<evidence type="ECO:0000256" key="3">
    <source>
        <dbReference type="ARBA" id="ARBA00022691"/>
    </source>
</evidence>
<dbReference type="AlphaFoldDB" id="A0A7T0C589"/>
<dbReference type="SFLD" id="SFLDS00029">
    <property type="entry name" value="Radical_SAM"/>
    <property type="match status" value="1"/>
</dbReference>
<evidence type="ECO:0000256" key="2">
    <source>
        <dbReference type="ARBA" id="ARBA00022485"/>
    </source>
</evidence>
<evidence type="ECO:0000256" key="6">
    <source>
        <dbReference type="ARBA" id="ARBA00023014"/>
    </source>
</evidence>
<evidence type="ECO:0000313" key="8">
    <source>
        <dbReference type="EMBL" id="QPJ66777.1"/>
    </source>
</evidence>
<keyword evidence="2" id="KW-0004">4Fe-4S</keyword>
<dbReference type="SFLD" id="SFLDG01387">
    <property type="entry name" value="BtrN-like_SPASM_domain_contain"/>
    <property type="match status" value="1"/>
</dbReference>
<dbReference type="InterPro" id="IPR050377">
    <property type="entry name" value="Radical_SAM_PqqE_MftC-like"/>
</dbReference>
<keyword evidence="5" id="KW-0408">Iron</keyword>
<evidence type="ECO:0000256" key="5">
    <source>
        <dbReference type="ARBA" id="ARBA00023004"/>
    </source>
</evidence>
<dbReference type="PANTHER" id="PTHR11228:SF7">
    <property type="entry name" value="PQQA PEPTIDE CYCLASE"/>
    <property type="match status" value="1"/>
</dbReference>
<evidence type="ECO:0000313" key="9">
    <source>
        <dbReference type="Proteomes" id="UP000594464"/>
    </source>
</evidence>
<evidence type="ECO:0000256" key="4">
    <source>
        <dbReference type="ARBA" id="ARBA00022723"/>
    </source>
</evidence>
<sequence>MPVKALTSLIIEPTNTCNLRCSFCFVTEGMEREGGFMDLELFKKVIDDCPDLEHLCMHNWGEPLLNKQLFDMFDYASAAGVQHIVMNTNGTLLTEAMIERLISSPLTILRFSIDGSPETYQRVRGVELAKIEKNIKRLKEVRDQRGKDLELGVVFTVEEETQEDADAYIAHWEAIVDHVRLQPKLIQSPRKEPCPEPFGKDYGKLVVLWDGRVIPCCVDYNATLTLGNAHNDNVNALWRGSAIEQLRREHETLNFPRVCENCNECETAKTDKRFFWLDSVPTPPAS</sequence>
<name>A0A7T0C589_9BACT</name>
<evidence type="ECO:0000259" key="7">
    <source>
        <dbReference type="PROSITE" id="PS51918"/>
    </source>
</evidence>
<accession>A0A7T0C589</accession>
<dbReference type="InterPro" id="IPR013785">
    <property type="entry name" value="Aldolase_TIM"/>
</dbReference>
<dbReference type="Proteomes" id="UP000594464">
    <property type="component" value="Chromosome"/>
</dbReference>
<dbReference type="CDD" id="cd21109">
    <property type="entry name" value="SPASM"/>
    <property type="match status" value="1"/>
</dbReference>
<gene>
    <name evidence="8" type="ORF">G3M78_05540</name>
</gene>
<reference evidence="9" key="1">
    <citation type="submission" date="2020-02" db="EMBL/GenBank/DDBJ databases">
        <title>Genomic and physiological characterization of two novel Nitrospinaceae genera.</title>
        <authorList>
            <person name="Mueller A.J."/>
            <person name="Jung M.-Y."/>
            <person name="Strachan C.R."/>
            <person name="Herbold C.W."/>
            <person name="Kirkegaard R.H."/>
            <person name="Daims H."/>
        </authorList>
    </citation>
    <scope>NUCLEOTIDE SEQUENCE [LARGE SCALE GENOMIC DNA]</scope>
</reference>
<dbReference type="CDD" id="cd01335">
    <property type="entry name" value="Radical_SAM"/>
    <property type="match status" value="1"/>
</dbReference>
<dbReference type="PROSITE" id="PS51918">
    <property type="entry name" value="RADICAL_SAM"/>
    <property type="match status" value="1"/>
</dbReference>
<dbReference type="KEGG" id="nva:G3M78_05540"/>
<dbReference type="GO" id="GO:0003824">
    <property type="term" value="F:catalytic activity"/>
    <property type="evidence" value="ECO:0007669"/>
    <property type="project" value="InterPro"/>
</dbReference>
<dbReference type="InterPro" id="IPR007197">
    <property type="entry name" value="rSAM"/>
</dbReference>
<organism evidence="8 9">
    <name type="scientific">Candidatus Nitrohelix vancouverensis</name>
    <dbReference type="NCBI Taxonomy" id="2705534"/>
    <lineage>
        <taxon>Bacteria</taxon>
        <taxon>Pseudomonadati</taxon>
        <taxon>Nitrospinota/Tectimicrobiota group</taxon>
        <taxon>Nitrospinota</taxon>
        <taxon>Nitrospinia</taxon>
        <taxon>Nitrospinales</taxon>
        <taxon>Nitrospinaceae</taxon>
        <taxon>Candidatus Nitrohelix</taxon>
    </lineage>
</organism>
<dbReference type="SUPFAM" id="SSF102114">
    <property type="entry name" value="Radical SAM enzymes"/>
    <property type="match status" value="1"/>
</dbReference>
<dbReference type="EMBL" id="CP048620">
    <property type="protein sequence ID" value="QPJ66777.1"/>
    <property type="molecule type" value="Genomic_DNA"/>
</dbReference>
<dbReference type="GO" id="GO:0046872">
    <property type="term" value="F:metal ion binding"/>
    <property type="evidence" value="ECO:0007669"/>
    <property type="project" value="UniProtKB-KW"/>
</dbReference>
<protein>
    <submittedName>
        <fullName evidence="8">Radical SAM protein</fullName>
    </submittedName>
</protein>
<dbReference type="InterPro" id="IPR023885">
    <property type="entry name" value="4Fe4S-binding_SPASM_dom"/>
</dbReference>
<proteinExistence type="predicted"/>
<dbReference type="SFLD" id="SFLDG01067">
    <property type="entry name" value="SPASM/twitch_domain_containing"/>
    <property type="match status" value="1"/>
</dbReference>
<evidence type="ECO:0000256" key="1">
    <source>
        <dbReference type="ARBA" id="ARBA00001966"/>
    </source>
</evidence>
<dbReference type="Pfam" id="PF13186">
    <property type="entry name" value="SPASM"/>
    <property type="match status" value="1"/>
</dbReference>
<dbReference type="InterPro" id="IPR034391">
    <property type="entry name" value="AdoMet-like_SPASM_containing"/>
</dbReference>
<feature type="domain" description="Radical SAM core" evidence="7">
    <location>
        <begin position="3"/>
        <end position="224"/>
    </location>
</feature>
<keyword evidence="3" id="KW-0949">S-adenosyl-L-methionine</keyword>
<dbReference type="Pfam" id="PF04055">
    <property type="entry name" value="Radical_SAM"/>
    <property type="match status" value="1"/>
</dbReference>
<dbReference type="Gene3D" id="3.20.20.70">
    <property type="entry name" value="Aldolase class I"/>
    <property type="match status" value="1"/>
</dbReference>
<comment type="cofactor">
    <cofactor evidence="1">
        <name>[4Fe-4S] cluster</name>
        <dbReference type="ChEBI" id="CHEBI:49883"/>
    </cofactor>
</comment>
<keyword evidence="4" id="KW-0479">Metal-binding</keyword>